<dbReference type="RefSeq" id="WP_284254437.1">
    <property type="nucleotide sequence ID" value="NZ_BSVB01000001.1"/>
</dbReference>
<evidence type="ECO:0000256" key="3">
    <source>
        <dbReference type="ARBA" id="ARBA00022801"/>
    </source>
</evidence>
<dbReference type="Pfam" id="PF02065">
    <property type="entry name" value="Melibiase"/>
    <property type="match status" value="1"/>
</dbReference>
<dbReference type="PRINTS" id="PR00743">
    <property type="entry name" value="GLHYDRLASE36"/>
</dbReference>
<evidence type="ECO:0000313" key="7">
    <source>
        <dbReference type="EMBL" id="GMA95725.1"/>
    </source>
</evidence>
<dbReference type="InterPro" id="IPR013780">
    <property type="entry name" value="Glyco_hydro_b"/>
</dbReference>
<comment type="caution">
    <text evidence="7">The sequence shown here is derived from an EMBL/GenBank/DDBJ whole genome shotgun (WGS) entry which is preliminary data.</text>
</comment>
<proteinExistence type="predicted"/>
<dbReference type="Gene3D" id="2.60.40.1180">
    <property type="entry name" value="Golgi alpha-mannosidase II"/>
    <property type="match status" value="1"/>
</dbReference>
<dbReference type="CDD" id="cd14791">
    <property type="entry name" value="GH36"/>
    <property type="match status" value="1"/>
</dbReference>
<dbReference type="EC" id="3.2.1.22" evidence="2"/>
<dbReference type="EMBL" id="BSVB01000001">
    <property type="protein sequence ID" value="GMA95725.1"/>
    <property type="molecule type" value="Genomic_DNA"/>
</dbReference>
<dbReference type="Gene3D" id="3.20.20.70">
    <property type="entry name" value="Aldolase class I"/>
    <property type="match status" value="1"/>
</dbReference>
<dbReference type="SUPFAM" id="SSF51445">
    <property type="entry name" value="(Trans)glycosidases"/>
    <property type="match status" value="1"/>
</dbReference>
<evidence type="ECO:0000256" key="4">
    <source>
        <dbReference type="ARBA" id="ARBA00023295"/>
    </source>
</evidence>
<dbReference type="InterPro" id="IPR031705">
    <property type="entry name" value="Glyco_hydro_36_C"/>
</dbReference>
<dbReference type="Gene3D" id="2.70.98.60">
    <property type="entry name" value="alpha-galactosidase from lactobacil brevis"/>
    <property type="match status" value="1"/>
</dbReference>
<dbReference type="InterPro" id="IPR017853">
    <property type="entry name" value="GH"/>
</dbReference>
<dbReference type="InterPro" id="IPR038417">
    <property type="entry name" value="Alpga-gal_N_sf"/>
</dbReference>
<sequence>MEQAYLENGGTALLVDLRDGDAVIVHWGDALPAPLPDAALLLPAVPRSNFDVPIRPSLVPQASRGWRGAPGLSGARDDGSGYSPLLTVRSADATATRLDLELEDAVARLRVRIGLELDAHGILHASAELENASDAAYRLVGLELALPLPARAAEVLDHAGRWGREKQQQRHGIAHGEWVRAGRHGRTGHDATGLFAAGTAGFGFGRGEVWGIHLAWSGDHRHRVERLGDGQTVIAAGELLHPGEVVLGAGERYTAPELLAAHSTEGLDGVSARFHRMLRARPTHPRTPRPVVLNTWEAVYFRHDLDELSRLAETAAAVGVERFVLDDGWFRGRRDDHAGLGDWVVDADVWPQGLGPLIERVEALGMRFGLWVEPEMVNEDSDLVRAHPDWIAGPAGRRSLEWRHQQVLDLVNPDAFAHVLGQLDALLSENQGIAFLKWDQNRDQTELGSGGRASTHAQTLAAYRMLDELRRRHPDVEIESCSSGGARVDLGVLARTDRVWASDTNDALERQLIQRGTQALIPPELVGAHIGPAHSHTTGRTQDLSFRAITALVGHFGIEWDILRASDAERAELAQAIAYYRDRRELLHSGRLVHADDRGPSSTVYGVVADDRSEAVFVVAQLTLAPDEQTPPATLPGLDPARRYRVRFGLPLDERGVGERGAPAWIAAGGELELTGAALAVIGVPVPALLPEHALLLDVREVR</sequence>
<dbReference type="InterPro" id="IPR031704">
    <property type="entry name" value="Glyco_hydro_36_N"/>
</dbReference>
<name>A0ABQ6K9S6_9MICO</name>
<comment type="catalytic activity">
    <reaction evidence="1">
        <text>Hydrolysis of terminal, non-reducing alpha-D-galactose residues in alpha-D-galactosides, including galactose oligosaccharides, galactomannans and galactolipids.</text>
        <dbReference type="EC" id="3.2.1.22"/>
    </reaction>
</comment>
<dbReference type="InterPro" id="IPR002252">
    <property type="entry name" value="Glyco_hydro_36"/>
</dbReference>
<dbReference type="PANTHER" id="PTHR43053:SF3">
    <property type="entry name" value="ALPHA-GALACTOSIDASE C-RELATED"/>
    <property type="match status" value="1"/>
</dbReference>
<organism evidence="7 8">
    <name type="scientific">Pseudolysinimonas kribbensis</name>
    <dbReference type="NCBI Taxonomy" id="433641"/>
    <lineage>
        <taxon>Bacteria</taxon>
        <taxon>Bacillati</taxon>
        <taxon>Actinomycetota</taxon>
        <taxon>Actinomycetes</taxon>
        <taxon>Micrococcales</taxon>
        <taxon>Microbacteriaceae</taxon>
        <taxon>Pseudolysinimonas</taxon>
    </lineage>
</organism>
<dbReference type="Pfam" id="PF16874">
    <property type="entry name" value="Glyco_hydro_36C"/>
    <property type="match status" value="1"/>
</dbReference>
<keyword evidence="8" id="KW-1185">Reference proteome</keyword>
<evidence type="ECO:0000259" key="6">
    <source>
        <dbReference type="Pfam" id="PF16875"/>
    </source>
</evidence>
<evidence type="ECO:0000313" key="8">
    <source>
        <dbReference type="Proteomes" id="UP001157034"/>
    </source>
</evidence>
<evidence type="ECO:0000259" key="5">
    <source>
        <dbReference type="Pfam" id="PF16874"/>
    </source>
</evidence>
<dbReference type="PANTHER" id="PTHR43053">
    <property type="entry name" value="GLYCOSIDASE FAMILY 31"/>
    <property type="match status" value="1"/>
</dbReference>
<keyword evidence="4" id="KW-0326">Glycosidase</keyword>
<accession>A0ABQ6K9S6</accession>
<evidence type="ECO:0000256" key="1">
    <source>
        <dbReference type="ARBA" id="ARBA00001255"/>
    </source>
</evidence>
<dbReference type="InterPro" id="IPR050985">
    <property type="entry name" value="Alpha-glycosidase_related"/>
</dbReference>
<feature type="domain" description="Glycosyl hydrolase family 36 N-terminal" evidence="6">
    <location>
        <begin position="22"/>
        <end position="247"/>
    </location>
</feature>
<keyword evidence="3" id="KW-0378">Hydrolase</keyword>
<feature type="domain" description="Glycosyl hydrolase family 36 C-terminal" evidence="5">
    <location>
        <begin position="603"/>
        <end position="687"/>
    </location>
</feature>
<reference evidence="8" key="1">
    <citation type="journal article" date="2019" name="Int. J. Syst. Evol. Microbiol.">
        <title>The Global Catalogue of Microorganisms (GCM) 10K type strain sequencing project: providing services to taxonomists for standard genome sequencing and annotation.</title>
        <authorList>
            <consortium name="The Broad Institute Genomics Platform"/>
            <consortium name="The Broad Institute Genome Sequencing Center for Infectious Disease"/>
            <person name="Wu L."/>
            <person name="Ma J."/>
        </authorList>
    </citation>
    <scope>NUCLEOTIDE SEQUENCE [LARGE SCALE GENOMIC DNA]</scope>
    <source>
        <strain evidence="8">NBRC 108894</strain>
    </source>
</reference>
<dbReference type="Pfam" id="PF16875">
    <property type="entry name" value="Glyco_hydro_36N"/>
    <property type="match status" value="1"/>
</dbReference>
<gene>
    <name evidence="7" type="primary">galA_2</name>
    <name evidence="7" type="ORF">GCM10025881_25490</name>
</gene>
<dbReference type="InterPro" id="IPR013785">
    <property type="entry name" value="Aldolase_TIM"/>
</dbReference>
<dbReference type="PROSITE" id="PS00512">
    <property type="entry name" value="ALPHA_GALACTOSIDASE"/>
    <property type="match status" value="1"/>
</dbReference>
<evidence type="ECO:0000256" key="2">
    <source>
        <dbReference type="ARBA" id="ARBA00012755"/>
    </source>
</evidence>
<dbReference type="InterPro" id="IPR000111">
    <property type="entry name" value="Glyco_hydro_27/36_CS"/>
</dbReference>
<dbReference type="Proteomes" id="UP001157034">
    <property type="component" value="Unassembled WGS sequence"/>
</dbReference>
<protein>
    <recommendedName>
        <fullName evidence="2">alpha-galactosidase</fullName>
        <ecNumber evidence="2">3.2.1.22</ecNumber>
    </recommendedName>
</protein>